<gene>
    <name evidence="2" type="ORF">CSA56_11245</name>
</gene>
<dbReference type="AlphaFoldDB" id="A0A2G6KDC8"/>
<accession>A0A2G6KDC8</accession>
<feature type="compositionally biased region" description="Basic and acidic residues" evidence="1">
    <location>
        <begin position="1"/>
        <end position="11"/>
    </location>
</feature>
<dbReference type="Proteomes" id="UP000230821">
    <property type="component" value="Unassembled WGS sequence"/>
</dbReference>
<evidence type="ECO:0000256" key="1">
    <source>
        <dbReference type="SAM" id="MobiDB-lite"/>
    </source>
</evidence>
<sequence length="94" mass="10116">MYPDGKQERHPNGKKGKKMIDKDVPQDVIDAGKNGDNDNSSQCGEPWDFPEVPPLFIPIPIPPPSRPTLPGGGGGGSPRDRLPRIIPELASLNP</sequence>
<reference evidence="2 3" key="1">
    <citation type="submission" date="2017-10" db="EMBL/GenBank/DDBJ databases">
        <title>Novel microbial diversity and functional potential in the marine mammal oral microbiome.</title>
        <authorList>
            <person name="Dudek N.K."/>
            <person name="Sun C.L."/>
            <person name="Burstein D."/>
            <person name="Kantor R.S."/>
            <person name="Aliaga Goltsman D.S."/>
            <person name="Bik E.M."/>
            <person name="Thomas B.C."/>
            <person name="Banfield J.F."/>
            <person name="Relman D.A."/>
        </authorList>
    </citation>
    <scope>NUCLEOTIDE SEQUENCE [LARGE SCALE GENOMIC DNA]</scope>
    <source>
        <strain evidence="2">DOLJORAL78_47_16</strain>
    </source>
</reference>
<feature type="compositionally biased region" description="Pro residues" evidence="1">
    <location>
        <begin position="51"/>
        <end position="67"/>
    </location>
</feature>
<dbReference type="EMBL" id="PDSK01000096">
    <property type="protein sequence ID" value="PIE33678.1"/>
    <property type="molecule type" value="Genomic_DNA"/>
</dbReference>
<comment type="caution">
    <text evidence="2">The sequence shown here is derived from an EMBL/GenBank/DDBJ whole genome shotgun (WGS) entry which is preliminary data.</text>
</comment>
<organism evidence="2 3">
    <name type="scientific">candidate division KSB3 bacterium</name>
    <dbReference type="NCBI Taxonomy" id="2044937"/>
    <lineage>
        <taxon>Bacteria</taxon>
        <taxon>candidate division KSB3</taxon>
    </lineage>
</organism>
<evidence type="ECO:0000313" key="3">
    <source>
        <dbReference type="Proteomes" id="UP000230821"/>
    </source>
</evidence>
<protein>
    <submittedName>
        <fullName evidence="2">Uncharacterized protein</fullName>
    </submittedName>
</protein>
<name>A0A2G6KDC8_9BACT</name>
<proteinExistence type="predicted"/>
<evidence type="ECO:0000313" key="2">
    <source>
        <dbReference type="EMBL" id="PIE33678.1"/>
    </source>
</evidence>
<feature type="region of interest" description="Disordered" evidence="1">
    <location>
        <begin position="1"/>
        <end position="94"/>
    </location>
</feature>